<dbReference type="PANTHER" id="PTHR33451:SF3">
    <property type="entry name" value="MALATE-2H(+)_NA(+)-LACTATE ANTIPORTER"/>
    <property type="match status" value="1"/>
</dbReference>
<feature type="transmembrane region" description="Helical" evidence="9">
    <location>
        <begin position="51"/>
        <end position="71"/>
    </location>
</feature>
<organism evidence="11 12">
    <name type="scientific">Anaeromicrobium sediminis</name>
    <dbReference type="NCBI Taxonomy" id="1478221"/>
    <lineage>
        <taxon>Bacteria</taxon>
        <taxon>Bacillati</taxon>
        <taxon>Bacillota</taxon>
        <taxon>Clostridia</taxon>
        <taxon>Peptostreptococcales</taxon>
        <taxon>Thermotaleaceae</taxon>
        <taxon>Anaeromicrobium</taxon>
    </lineage>
</organism>
<keyword evidence="5 9" id="KW-0812">Transmembrane</keyword>
<dbReference type="PANTHER" id="PTHR33451">
    <property type="entry name" value="MALATE-2H(+)/NA(+)-LACTATE ANTIPORTER"/>
    <property type="match status" value="1"/>
</dbReference>
<keyword evidence="2" id="KW-0813">Transport</keyword>
<evidence type="ECO:0000313" key="11">
    <source>
        <dbReference type="EMBL" id="PAB58355.1"/>
    </source>
</evidence>
<dbReference type="InterPro" id="IPR018461">
    <property type="entry name" value="Na/H_Antiport_NhaC-like_C"/>
</dbReference>
<feature type="transmembrane region" description="Helical" evidence="9">
    <location>
        <begin position="21"/>
        <end position="39"/>
    </location>
</feature>
<sequence length="89" mass="9980">MGLHPKNLSRSLEDAGTMFNCLIPWSSAGVFYIGALGVWPADFWIWEIPCYLSIGLAIFYGFTGISIAKLGPNDKRYLNHKQQMNGKKL</sequence>
<protein>
    <recommendedName>
        <fullName evidence="10">Na+/H+ antiporter NhaC-like C-terminal domain-containing protein</fullName>
    </recommendedName>
</protein>
<comment type="similarity">
    <text evidence="8">Belongs to the NhaC Na(+)/H(+) (TC 2.A.35) antiporter family.</text>
</comment>
<evidence type="ECO:0000256" key="3">
    <source>
        <dbReference type="ARBA" id="ARBA00022449"/>
    </source>
</evidence>
<dbReference type="EMBL" id="NIBG01000016">
    <property type="protein sequence ID" value="PAB58355.1"/>
    <property type="molecule type" value="Genomic_DNA"/>
</dbReference>
<evidence type="ECO:0000256" key="7">
    <source>
        <dbReference type="ARBA" id="ARBA00023136"/>
    </source>
</evidence>
<evidence type="ECO:0000256" key="8">
    <source>
        <dbReference type="ARBA" id="ARBA00038435"/>
    </source>
</evidence>
<evidence type="ECO:0000256" key="9">
    <source>
        <dbReference type="SAM" id="Phobius"/>
    </source>
</evidence>
<reference evidence="11 12" key="1">
    <citation type="submission" date="2017-06" db="EMBL/GenBank/DDBJ databases">
        <title>Draft genome sequence of anaerobic fermentative bacterium Anaeromicrobium sediminis DY2726D isolated from West Pacific Ocean sediments.</title>
        <authorList>
            <person name="Zeng X."/>
        </authorList>
    </citation>
    <scope>NUCLEOTIDE SEQUENCE [LARGE SCALE GENOMIC DNA]</scope>
    <source>
        <strain evidence="11 12">DY2726D</strain>
    </source>
</reference>
<feature type="domain" description="Na+/H+ antiporter NhaC-like C-terminal" evidence="10">
    <location>
        <begin position="2"/>
        <end position="65"/>
    </location>
</feature>
<evidence type="ECO:0000256" key="2">
    <source>
        <dbReference type="ARBA" id="ARBA00022448"/>
    </source>
</evidence>
<keyword evidence="3" id="KW-0050">Antiport</keyword>
<dbReference type="InterPro" id="IPR052180">
    <property type="entry name" value="NhaC_Na-H+_Antiporter"/>
</dbReference>
<keyword evidence="7 9" id="KW-0472">Membrane</keyword>
<dbReference type="Pfam" id="PF03553">
    <property type="entry name" value="Na_H_antiporter"/>
    <property type="match status" value="1"/>
</dbReference>
<comment type="caution">
    <text evidence="11">The sequence shown here is derived from an EMBL/GenBank/DDBJ whole genome shotgun (WGS) entry which is preliminary data.</text>
</comment>
<dbReference type="GO" id="GO:0005886">
    <property type="term" value="C:plasma membrane"/>
    <property type="evidence" value="ECO:0007669"/>
    <property type="project" value="UniProtKB-SubCell"/>
</dbReference>
<dbReference type="OrthoDB" id="9762978at2"/>
<keyword evidence="6 9" id="KW-1133">Transmembrane helix</keyword>
<accession>A0A267MHK3</accession>
<evidence type="ECO:0000256" key="5">
    <source>
        <dbReference type="ARBA" id="ARBA00022692"/>
    </source>
</evidence>
<evidence type="ECO:0000256" key="6">
    <source>
        <dbReference type="ARBA" id="ARBA00022989"/>
    </source>
</evidence>
<evidence type="ECO:0000259" key="10">
    <source>
        <dbReference type="Pfam" id="PF03553"/>
    </source>
</evidence>
<dbReference type="AlphaFoldDB" id="A0A267MHK3"/>
<dbReference type="Proteomes" id="UP000216024">
    <property type="component" value="Unassembled WGS sequence"/>
</dbReference>
<comment type="subcellular location">
    <subcellularLocation>
        <location evidence="1">Cell membrane</location>
        <topology evidence="1">Multi-pass membrane protein</topology>
    </subcellularLocation>
</comment>
<keyword evidence="12" id="KW-1185">Reference proteome</keyword>
<keyword evidence="4" id="KW-1003">Cell membrane</keyword>
<dbReference type="GO" id="GO:0015297">
    <property type="term" value="F:antiporter activity"/>
    <property type="evidence" value="ECO:0007669"/>
    <property type="project" value="UniProtKB-KW"/>
</dbReference>
<evidence type="ECO:0000256" key="4">
    <source>
        <dbReference type="ARBA" id="ARBA00022475"/>
    </source>
</evidence>
<name>A0A267MHK3_9FIRM</name>
<evidence type="ECO:0000256" key="1">
    <source>
        <dbReference type="ARBA" id="ARBA00004651"/>
    </source>
</evidence>
<proteinExistence type="inferred from homology"/>
<gene>
    <name evidence="11" type="ORF">CCE28_15570</name>
</gene>
<evidence type="ECO:0000313" key="12">
    <source>
        <dbReference type="Proteomes" id="UP000216024"/>
    </source>
</evidence>